<protein>
    <recommendedName>
        <fullName evidence="4">OmpA-like domain-containing protein</fullName>
    </recommendedName>
</protein>
<gene>
    <name evidence="2" type="ORF">SAMN05443245_7577</name>
</gene>
<dbReference type="InterPro" id="IPR036737">
    <property type="entry name" value="OmpA-like_sf"/>
</dbReference>
<evidence type="ECO:0000313" key="2">
    <source>
        <dbReference type="EMBL" id="SDR55047.1"/>
    </source>
</evidence>
<keyword evidence="3" id="KW-1185">Reference proteome</keyword>
<sequence>MQYFVKLLTALALSTCALNCTAFVPLSYSKEITVHFEEGKFEIADREQTRLMKLIEHWDDFVAVNVFVVLAHGDEVSNDVNKDIQAELARARADAIKSFYTEHAPLQLRERLHTYTEPIKKDGQADETGRAEVVIQGFCKPENFSICGDDWPPQRPIDRE</sequence>
<dbReference type="RefSeq" id="WP_074774494.1">
    <property type="nucleotide sequence ID" value="NZ_FNKP01000004.1"/>
</dbReference>
<organism evidence="2 3">
    <name type="scientific">Paraburkholderia fungorum</name>
    <dbReference type="NCBI Taxonomy" id="134537"/>
    <lineage>
        <taxon>Bacteria</taxon>
        <taxon>Pseudomonadati</taxon>
        <taxon>Pseudomonadota</taxon>
        <taxon>Betaproteobacteria</taxon>
        <taxon>Burkholderiales</taxon>
        <taxon>Burkholderiaceae</taxon>
        <taxon>Paraburkholderia</taxon>
    </lineage>
</organism>
<feature type="chain" id="PRO_5010357215" description="OmpA-like domain-containing protein" evidence="1">
    <location>
        <begin position="23"/>
        <end position="160"/>
    </location>
</feature>
<name>A0A1H1JZH8_9BURK</name>
<accession>A0A1H1JZH8</accession>
<evidence type="ECO:0000256" key="1">
    <source>
        <dbReference type="SAM" id="SignalP"/>
    </source>
</evidence>
<dbReference type="OrthoDB" id="9132742at2"/>
<reference evidence="3" key="1">
    <citation type="submission" date="2016-10" db="EMBL/GenBank/DDBJ databases">
        <authorList>
            <person name="Varghese N."/>
        </authorList>
    </citation>
    <scope>NUCLEOTIDE SEQUENCE [LARGE SCALE GENOMIC DNA]</scope>
    <source>
        <strain evidence="3">GAS106B</strain>
    </source>
</reference>
<evidence type="ECO:0008006" key="4">
    <source>
        <dbReference type="Google" id="ProtNLM"/>
    </source>
</evidence>
<proteinExistence type="predicted"/>
<dbReference type="Proteomes" id="UP000183487">
    <property type="component" value="Unassembled WGS sequence"/>
</dbReference>
<dbReference type="SUPFAM" id="SSF103088">
    <property type="entry name" value="OmpA-like"/>
    <property type="match status" value="1"/>
</dbReference>
<dbReference type="AlphaFoldDB" id="A0A1H1JZH8"/>
<keyword evidence="1" id="KW-0732">Signal</keyword>
<feature type="signal peptide" evidence="1">
    <location>
        <begin position="1"/>
        <end position="22"/>
    </location>
</feature>
<evidence type="ECO:0000313" key="3">
    <source>
        <dbReference type="Proteomes" id="UP000183487"/>
    </source>
</evidence>
<dbReference type="EMBL" id="FNKP01000004">
    <property type="protein sequence ID" value="SDR55047.1"/>
    <property type="molecule type" value="Genomic_DNA"/>
</dbReference>